<dbReference type="Proteomes" id="UP000585665">
    <property type="component" value="Unassembled WGS sequence"/>
</dbReference>
<dbReference type="FunFam" id="3.40.50.720:FF:000053">
    <property type="entry name" value="Quinone oxidoreductase 1"/>
    <property type="match status" value="1"/>
</dbReference>
<sequence length="323" mass="33641">MFKAVRVHAYGGPEQLRVEELPTPLPKAGEILLRHEAIGVNFIDIYFRTGVYKFPSMPAIPGMEGAGIVESVGDGVTSVEVGDRVVYAGVLGAYAERRVVPAARCVPIPDGIDSDVAAAALLRGMTAHMLLDEVRPVHAGETILVHSAAGGVGLFLCQWARCKGVRTIGVVSSEAKAALARDNGATEVIIGTHDLAARVREVTGGAMVPVVYDATGQENFTASLDCLAPRGMMVTYGNASGEVTGIAASSLAARGSLYLTRPTLATYTAARGDLENAAAAVFGAIRTGVLKVLIGQRYALDDAAQAQRDLAARTTVGSTILIP</sequence>
<dbReference type="RefSeq" id="WP_176614034.1">
    <property type="nucleotide sequence ID" value="NZ_JABXXR010000092.1"/>
</dbReference>
<dbReference type="InterPro" id="IPR036291">
    <property type="entry name" value="NAD(P)-bd_dom_sf"/>
</dbReference>
<feature type="domain" description="Enoyl reductase (ER)" evidence="3">
    <location>
        <begin position="11"/>
        <end position="321"/>
    </location>
</feature>
<evidence type="ECO:0000256" key="2">
    <source>
        <dbReference type="ARBA" id="ARBA00023002"/>
    </source>
</evidence>
<dbReference type="PANTHER" id="PTHR48106:SF13">
    <property type="entry name" value="QUINONE OXIDOREDUCTASE-RELATED"/>
    <property type="match status" value="1"/>
</dbReference>
<dbReference type="SUPFAM" id="SSF51735">
    <property type="entry name" value="NAD(P)-binding Rossmann-fold domains"/>
    <property type="match status" value="1"/>
</dbReference>
<dbReference type="Gene3D" id="3.40.50.720">
    <property type="entry name" value="NAD(P)-binding Rossmann-like Domain"/>
    <property type="match status" value="1"/>
</dbReference>
<dbReference type="SUPFAM" id="SSF50129">
    <property type="entry name" value="GroES-like"/>
    <property type="match status" value="1"/>
</dbReference>
<evidence type="ECO:0000313" key="5">
    <source>
        <dbReference type="Proteomes" id="UP000585665"/>
    </source>
</evidence>
<dbReference type="PROSITE" id="PS01162">
    <property type="entry name" value="QOR_ZETA_CRYSTAL"/>
    <property type="match status" value="1"/>
</dbReference>
<dbReference type="InterPro" id="IPR013154">
    <property type="entry name" value="ADH-like_N"/>
</dbReference>
<evidence type="ECO:0000313" key="4">
    <source>
        <dbReference type="EMBL" id="NVN41120.1"/>
    </source>
</evidence>
<evidence type="ECO:0000256" key="1">
    <source>
        <dbReference type="ARBA" id="ARBA00022857"/>
    </source>
</evidence>
<dbReference type="InterPro" id="IPR002364">
    <property type="entry name" value="Quin_OxRdtase/zeta-crystal_CS"/>
</dbReference>
<dbReference type="GO" id="GO:0008270">
    <property type="term" value="F:zinc ion binding"/>
    <property type="evidence" value="ECO:0007669"/>
    <property type="project" value="InterPro"/>
</dbReference>
<keyword evidence="2" id="KW-0560">Oxidoreductase</keyword>
<organism evidence="4 5">
    <name type="scientific">Ameyamaea chiangmaiensis</name>
    <dbReference type="NCBI Taxonomy" id="442969"/>
    <lineage>
        <taxon>Bacteria</taxon>
        <taxon>Pseudomonadati</taxon>
        <taxon>Pseudomonadota</taxon>
        <taxon>Alphaproteobacteria</taxon>
        <taxon>Acetobacterales</taxon>
        <taxon>Acetobacteraceae</taxon>
        <taxon>Ameyamaea</taxon>
    </lineage>
</organism>
<keyword evidence="1" id="KW-0521">NADP</keyword>
<dbReference type="Pfam" id="PF00107">
    <property type="entry name" value="ADH_zinc_N"/>
    <property type="match status" value="1"/>
</dbReference>
<protein>
    <submittedName>
        <fullName evidence="4">Quinone oxidoreductase</fullName>
    </submittedName>
</protein>
<comment type="caution">
    <text evidence="4">The sequence shown here is derived from an EMBL/GenBank/DDBJ whole genome shotgun (WGS) entry which is preliminary data.</text>
</comment>
<gene>
    <name evidence="4" type="ORF">HUK82_11200</name>
</gene>
<dbReference type="GO" id="GO:0035925">
    <property type="term" value="F:mRNA 3'-UTR AU-rich region binding"/>
    <property type="evidence" value="ECO:0007669"/>
    <property type="project" value="TreeGrafter"/>
</dbReference>
<dbReference type="PANTHER" id="PTHR48106">
    <property type="entry name" value="QUINONE OXIDOREDUCTASE PIG3-RELATED"/>
    <property type="match status" value="1"/>
</dbReference>
<proteinExistence type="predicted"/>
<dbReference type="SMART" id="SM00829">
    <property type="entry name" value="PKS_ER"/>
    <property type="match status" value="1"/>
</dbReference>
<accession>A0A850PF86</accession>
<dbReference type="InterPro" id="IPR011032">
    <property type="entry name" value="GroES-like_sf"/>
</dbReference>
<evidence type="ECO:0000259" key="3">
    <source>
        <dbReference type="SMART" id="SM00829"/>
    </source>
</evidence>
<dbReference type="GO" id="GO:0005829">
    <property type="term" value="C:cytosol"/>
    <property type="evidence" value="ECO:0007669"/>
    <property type="project" value="TreeGrafter"/>
</dbReference>
<dbReference type="Pfam" id="PF08240">
    <property type="entry name" value="ADH_N"/>
    <property type="match status" value="1"/>
</dbReference>
<reference evidence="4 5" key="1">
    <citation type="submission" date="2020-06" db="EMBL/GenBank/DDBJ databases">
        <title>Description of novel acetic acid bacteria.</title>
        <authorList>
            <person name="Sombolestani A."/>
        </authorList>
    </citation>
    <scope>NUCLEOTIDE SEQUENCE [LARGE SCALE GENOMIC DNA]</scope>
    <source>
        <strain evidence="4 5">LMG 27010</strain>
    </source>
</reference>
<dbReference type="InterPro" id="IPR020843">
    <property type="entry name" value="ER"/>
</dbReference>
<dbReference type="EMBL" id="JABXXR010000092">
    <property type="protein sequence ID" value="NVN41120.1"/>
    <property type="molecule type" value="Genomic_DNA"/>
</dbReference>
<keyword evidence="5" id="KW-1185">Reference proteome</keyword>
<name>A0A850PF86_9PROT</name>
<dbReference type="CDD" id="cd05286">
    <property type="entry name" value="QOR2"/>
    <property type="match status" value="1"/>
</dbReference>
<dbReference type="Gene3D" id="3.90.180.10">
    <property type="entry name" value="Medium-chain alcohol dehydrogenases, catalytic domain"/>
    <property type="match status" value="1"/>
</dbReference>
<dbReference type="GO" id="GO:0003960">
    <property type="term" value="F:quinone reductase (NADPH) activity"/>
    <property type="evidence" value="ECO:0007669"/>
    <property type="project" value="InterPro"/>
</dbReference>
<dbReference type="AlphaFoldDB" id="A0A850PF86"/>
<dbReference type="InterPro" id="IPR047618">
    <property type="entry name" value="QOR-like"/>
</dbReference>
<dbReference type="GO" id="GO:0070402">
    <property type="term" value="F:NADPH binding"/>
    <property type="evidence" value="ECO:0007669"/>
    <property type="project" value="TreeGrafter"/>
</dbReference>
<dbReference type="InterPro" id="IPR013149">
    <property type="entry name" value="ADH-like_C"/>
</dbReference>